<dbReference type="InterPro" id="IPR012334">
    <property type="entry name" value="Pectin_lyas_fold"/>
</dbReference>
<evidence type="ECO:0000313" key="5">
    <source>
        <dbReference type="EMBL" id="MFC4361617.1"/>
    </source>
</evidence>
<dbReference type="PANTHER" id="PTHR31339">
    <property type="entry name" value="PECTIN LYASE-RELATED"/>
    <property type="match status" value="1"/>
</dbReference>
<dbReference type="PANTHER" id="PTHR31339:SF9">
    <property type="entry name" value="PLASMIN AND FIBRONECTIN-BINDING PROTEIN A"/>
    <property type="match status" value="1"/>
</dbReference>
<evidence type="ECO:0000256" key="1">
    <source>
        <dbReference type="ARBA" id="ARBA00008834"/>
    </source>
</evidence>
<evidence type="ECO:0000256" key="4">
    <source>
        <dbReference type="RuleBase" id="RU361169"/>
    </source>
</evidence>
<dbReference type="InterPro" id="IPR051801">
    <property type="entry name" value="GH28_Enzymes"/>
</dbReference>
<organism evidence="5 6">
    <name type="scientific">Simiduia curdlanivorans</name>
    <dbReference type="NCBI Taxonomy" id="1492769"/>
    <lineage>
        <taxon>Bacteria</taxon>
        <taxon>Pseudomonadati</taxon>
        <taxon>Pseudomonadota</taxon>
        <taxon>Gammaproteobacteria</taxon>
        <taxon>Cellvibrionales</taxon>
        <taxon>Cellvibrionaceae</taxon>
        <taxon>Simiduia</taxon>
    </lineage>
</organism>
<comment type="caution">
    <text evidence="5">The sequence shown here is derived from an EMBL/GenBank/DDBJ whole genome shotgun (WGS) entry which is preliminary data.</text>
</comment>
<dbReference type="RefSeq" id="WP_290259446.1">
    <property type="nucleotide sequence ID" value="NZ_JAUFQG010000004.1"/>
</dbReference>
<dbReference type="InterPro" id="IPR011050">
    <property type="entry name" value="Pectin_lyase_fold/virulence"/>
</dbReference>
<dbReference type="PROSITE" id="PS00502">
    <property type="entry name" value="POLYGALACTURONASE"/>
    <property type="match status" value="1"/>
</dbReference>
<dbReference type="Pfam" id="PF00295">
    <property type="entry name" value="Glyco_hydro_28"/>
    <property type="match status" value="1"/>
</dbReference>
<dbReference type="GO" id="GO:0016798">
    <property type="term" value="F:hydrolase activity, acting on glycosyl bonds"/>
    <property type="evidence" value="ECO:0007669"/>
    <property type="project" value="UniProtKB-KW"/>
</dbReference>
<dbReference type="Proteomes" id="UP001595840">
    <property type="component" value="Unassembled WGS sequence"/>
</dbReference>
<sequence length="462" mass="50974">MQRREFLKTLPVGAFVLTGTGCATDNKTVPADDWARAALIEASIQVTEFPDRDFSVEDFGARADGESDSSLAINRAIAHCHAAGGGRVLLSEGVYRSGAIHLLSNVNLHVAAGSKIHFFTDPKKYLPAVLTRWEGMEIMGYSPLIYAYKQDNIAITGAGILDGGADDQTWWPWKGKHSEQHWDLIPGEDQKPARDRLQEDVLRGVPVAERLYADGSFLRPAFVQPYACTRVLIEGVSIVRSPFWLVNPVLCESVTVRGITCTSHGPNNDGCDPESCNLVLIEDCLFDTGDDCIALKSGRNEDGRRIGVPIQNVLIRNCAMRDGHGGLVIGSEISGGARNIFMEDCTMNSPHLERAFRFKTNARRGGVIEHVRVRNVKIGQVQEALVVNFFYEEGDKGQFLPQVNDLVIENVECKQAERVFHLRGFKNNPVGAITVRNSSFEHVSGADVIEYAPQLTLENVRR</sequence>
<dbReference type="InterPro" id="IPR000743">
    <property type="entry name" value="Glyco_hydro_28"/>
</dbReference>
<reference evidence="6" key="1">
    <citation type="journal article" date="2019" name="Int. J. Syst. Evol. Microbiol.">
        <title>The Global Catalogue of Microorganisms (GCM) 10K type strain sequencing project: providing services to taxonomists for standard genome sequencing and annotation.</title>
        <authorList>
            <consortium name="The Broad Institute Genomics Platform"/>
            <consortium name="The Broad Institute Genome Sequencing Center for Infectious Disease"/>
            <person name="Wu L."/>
            <person name="Ma J."/>
        </authorList>
    </citation>
    <scope>NUCLEOTIDE SEQUENCE [LARGE SCALE GENOMIC DNA]</scope>
    <source>
        <strain evidence="6">CECT 8570</strain>
    </source>
</reference>
<keyword evidence="2 4" id="KW-0378">Hydrolase</keyword>
<proteinExistence type="inferred from homology"/>
<dbReference type="SUPFAM" id="SSF51126">
    <property type="entry name" value="Pectin lyase-like"/>
    <property type="match status" value="1"/>
</dbReference>
<keyword evidence="3 4" id="KW-0326">Glycosidase</keyword>
<evidence type="ECO:0000313" key="6">
    <source>
        <dbReference type="Proteomes" id="UP001595840"/>
    </source>
</evidence>
<accession>A0ABV8V3W8</accession>
<dbReference type="PROSITE" id="PS51257">
    <property type="entry name" value="PROKAR_LIPOPROTEIN"/>
    <property type="match status" value="1"/>
</dbReference>
<dbReference type="Gene3D" id="2.160.20.10">
    <property type="entry name" value="Single-stranded right-handed beta-helix, Pectin lyase-like"/>
    <property type="match status" value="1"/>
</dbReference>
<evidence type="ECO:0000256" key="3">
    <source>
        <dbReference type="ARBA" id="ARBA00023295"/>
    </source>
</evidence>
<gene>
    <name evidence="5" type="ORF">ACFOX3_04840</name>
</gene>
<evidence type="ECO:0000256" key="2">
    <source>
        <dbReference type="ARBA" id="ARBA00022801"/>
    </source>
</evidence>
<dbReference type="EC" id="3.2.1.-" evidence="5"/>
<protein>
    <submittedName>
        <fullName evidence="5">Glycoside hydrolase family 28 protein</fullName>
        <ecNumber evidence="5">3.2.1.-</ecNumber>
    </submittedName>
</protein>
<dbReference type="EMBL" id="JBHSCX010000003">
    <property type="protein sequence ID" value="MFC4361617.1"/>
    <property type="molecule type" value="Genomic_DNA"/>
</dbReference>
<keyword evidence="6" id="KW-1185">Reference proteome</keyword>
<name>A0ABV8V3W8_9GAMM</name>
<comment type="similarity">
    <text evidence="1 4">Belongs to the glycosyl hydrolase 28 family.</text>
</comment>